<dbReference type="RefSeq" id="WP_146014412.1">
    <property type="nucleotide sequence ID" value="NZ_CADIJZ010000066.1"/>
</dbReference>
<dbReference type="Gene3D" id="3.40.390.10">
    <property type="entry name" value="Collagenase (Catalytic Domain)"/>
    <property type="match status" value="1"/>
</dbReference>
<dbReference type="Proteomes" id="UP000494205">
    <property type="component" value="Unassembled WGS sequence"/>
</dbReference>
<protein>
    <submittedName>
        <fullName evidence="1">Uncharacterized protein</fullName>
    </submittedName>
</protein>
<dbReference type="EMBL" id="CADIJZ010000066">
    <property type="protein sequence ID" value="CAB3744169.1"/>
    <property type="molecule type" value="Genomic_DNA"/>
</dbReference>
<evidence type="ECO:0000313" key="2">
    <source>
        <dbReference type="Proteomes" id="UP000494205"/>
    </source>
</evidence>
<name>A0A6J5CUS3_9BURK</name>
<gene>
    <name evidence="1" type="ORF">LMG27174_07114</name>
</gene>
<proteinExistence type="predicted"/>
<accession>A0A6J5CUS3</accession>
<dbReference type="OrthoDB" id="5505577at2"/>
<organism evidence="1 2">
    <name type="scientific">Paraburkholderia rhynchosiae</name>
    <dbReference type="NCBI Taxonomy" id="487049"/>
    <lineage>
        <taxon>Bacteria</taxon>
        <taxon>Pseudomonadati</taxon>
        <taxon>Pseudomonadota</taxon>
        <taxon>Betaproteobacteria</taxon>
        <taxon>Burkholderiales</taxon>
        <taxon>Burkholderiaceae</taxon>
        <taxon>Paraburkholderia</taxon>
    </lineage>
</organism>
<dbReference type="SUPFAM" id="SSF55486">
    <property type="entry name" value="Metalloproteases ('zincins'), catalytic domain"/>
    <property type="match status" value="1"/>
</dbReference>
<dbReference type="AlphaFoldDB" id="A0A6J5CUS3"/>
<reference evidence="1 2" key="1">
    <citation type="submission" date="2020-04" db="EMBL/GenBank/DDBJ databases">
        <authorList>
            <person name="De Canck E."/>
        </authorList>
    </citation>
    <scope>NUCLEOTIDE SEQUENCE [LARGE SCALE GENOMIC DNA]</scope>
    <source>
        <strain evidence="1 2">LMG 27174</strain>
    </source>
</reference>
<dbReference type="InterPro" id="IPR024079">
    <property type="entry name" value="MetalloPept_cat_dom_sf"/>
</dbReference>
<evidence type="ECO:0000313" key="1">
    <source>
        <dbReference type="EMBL" id="CAB3744169.1"/>
    </source>
</evidence>
<dbReference type="GO" id="GO:0008237">
    <property type="term" value="F:metallopeptidase activity"/>
    <property type="evidence" value="ECO:0007669"/>
    <property type="project" value="InterPro"/>
</dbReference>
<sequence length="518" mass="55729">MATLTDSTTTTKILPQRAINRYSKLDNESIHVWVAGRADRARLAKQFGLADDMAAQVERLAGASPRPVSALSAVSQLDEANRDAVRRLVVFAQDSRLAITNVEPVGDRVMSNVPFVLRVHFAASPLHPPRLVSVRVDWIGEPFVVETLVSSSDLEAGHVDVHFDNRQTLPPGAATFRVSLWNGAGSEAKYRITCAVLPSNPFSLGLSPNGDVVTGTWSARGVRHAEAYDTGVAVTLSNGDGANVAVHSQFIWKFWGSGVGSYIVEQGSGDFGVAISVPAHGTWGGWISFHSPKGSGIFGFYDSKKDMTIEIQMTTDDGRTVSGSITARTMFRFGVNVTGVAGEDFTDQEWADLDAAAGVTRTIYERRDITFDVDDRYIPVAKVGGYEIIDSFDEFHHLLSDWSGPGTSDNIDAFIVQSINVGGGVDGIDGSVPGPTSHSGDNSGVIASKTGYVDVHGNRRLHADYLGMLIGHELGHYLGLEHVSDAGNLMLPSSGTTDTSLAYAQYKTMIKHGWMEID</sequence>